<dbReference type="RefSeq" id="WP_404802573.1">
    <property type="nucleotide sequence ID" value="NZ_CP136581.1"/>
</dbReference>
<sequence length="43" mass="4960">MKVKSKYLTLGLLFGFISCDLFIRDEIKGKGKFLGLFNKETLF</sequence>
<evidence type="ECO:0000313" key="1">
    <source>
        <dbReference type="EMBL" id="XPC85433.1"/>
    </source>
</evidence>
<accession>A0ABZ3JCP8</accession>
<gene>
    <name evidence="1" type="ORF">QIA18_04790</name>
</gene>
<geneLocation type="plasmid" evidence="1 2">
    <name>lp17</name>
</geneLocation>
<keyword evidence="1" id="KW-0614">Plasmid</keyword>
<dbReference type="Proteomes" id="UP001304851">
    <property type="component" value="Plasmid lp17"/>
</dbReference>
<dbReference type="PROSITE" id="PS51257">
    <property type="entry name" value="PROKAR_LIPOPROTEIN"/>
    <property type="match status" value="1"/>
</dbReference>
<organism evidence="1 2">
    <name type="scientific">Borreliella carolinensis</name>
    <dbReference type="NCBI Taxonomy" id="478174"/>
    <lineage>
        <taxon>Bacteria</taxon>
        <taxon>Pseudomonadati</taxon>
        <taxon>Spirochaetota</taxon>
        <taxon>Spirochaetia</taxon>
        <taxon>Spirochaetales</taxon>
        <taxon>Borreliaceae</taxon>
        <taxon>Borreliella</taxon>
    </lineage>
</organism>
<proteinExistence type="predicted"/>
<reference evidence="1" key="1">
    <citation type="submission" date="2023-10" db="EMBL/GenBank/DDBJ databases">
        <title>Borreliella carolinensis strain SCGT-18 genome sequence (chromosome, lp54, lp17, cp26).</title>
        <authorList>
            <person name="Mongodin E.F."/>
            <person name="Rudenko N."/>
            <person name="Fraser C.M."/>
            <person name="Schutzer S."/>
            <person name="Luft B."/>
            <person name="Morgan R."/>
            <person name="Qiu W."/>
        </authorList>
    </citation>
    <scope>NUCLEOTIDE SEQUENCE [LARGE SCALE GENOMIC DNA]</scope>
    <source>
        <strain evidence="1">SCGT-18</strain>
    </source>
</reference>
<name>A0ABZ3JCP8_9SPIR</name>
<evidence type="ECO:0000313" key="2">
    <source>
        <dbReference type="Proteomes" id="UP001304851"/>
    </source>
</evidence>
<protein>
    <recommendedName>
        <fullName evidence="3">Lipoprotein</fullName>
    </recommendedName>
</protein>
<evidence type="ECO:0008006" key="3">
    <source>
        <dbReference type="Google" id="ProtNLM"/>
    </source>
</evidence>
<keyword evidence="2" id="KW-1185">Reference proteome</keyword>
<dbReference type="EMBL" id="CP136581">
    <property type="protein sequence ID" value="XPC85433.1"/>
    <property type="molecule type" value="Genomic_DNA"/>
</dbReference>